<name>A0A8J3YSN5_9ACTN</name>
<sequence length="390" mass="38859">MLSGTAVVVLVAGAAGTAYALSGDGGAAQKASTTAKVQRGTVDLTVSATGAVEPLESRKLRFTASAAVTELHVRAGDQVRAGAVLARIDDAAVKEEVEAAQSTVDSAREAVDKASSSSSGSTTCAAPAAYSSVSPGESASASPSPSPSATHSPAPSRAASTAPSRGTSATGCATTGTGGTTSRGGGNSSSDPLLSAQQQLNNAELALDQARTKLAGTVITAPVDGRVLSVAGTTGGNANANSDFIVLAGTNDIAVRAQFTEAEVADLAVAQQVRITLPDRAGEPLTGAVLQIDPAGTTSNRLVRYAALMTFDAPPEGLLFGQSATVAVITKRVTDVLYVPTTAVGADGTVTVRANGRDERRTVGIGLRGDVSTEIRSGLQAGDEVLVNGR</sequence>
<feature type="signal peptide" evidence="5">
    <location>
        <begin position="1"/>
        <end position="20"/>
    </location>
</feature>
<dbReference type="Pfam" id="PF25967">
    <property type="entry name" value="RND-MFP_C"/>
    <property type="match status" value="1"/>
</dbReference>
<feature type="domain" description="Multidrug resistance protein MdtA-like barrel-sandwich hybrid" evidence="6">
    <location>
        <begin position="67"/>
        <end position="240"/>
    </location>
</feature>
<dbReference type="InterPro" id="IPR058625">
    <property type="entry name" value="MdtA-like_BSH"/>
</dbReference>
<reference evidence="8" key="1">
    <citation type="submission" date="2021-01" db="EMBL/GenBank/DDBJ databases">
        <title>Whole genome shotgun sequence of Virgisporangium aliadipatigenens NBRC 105644.</title>
        <authorList>
            <person name="Komaki H."/>
            <person name="Tamura T."/>
        </authorList>
    </citation>
    <scope>NUCLEOTIDE SEQUENCE</scope>
    <source>
        <strain evidence="8">NBRC 105644</strain>
    </source>
</reference>
<gene>
    <name evidence="8" type="ORF">Val02_59870</name>
</gene>
<dbReference type="Proteomes" id="UP000619260">
    <property type="component" value="Unassembled WGS sequence"/>
</dbReference>
<evidence type="ECO:0000256" key="1">
    <source>
        <dbReference type="ARBA" id="ARBA00004196"/>
    </source>
</evidence>
<proteinExistence type="inferred from homology"/>
<evidence type="ECO:0000313" key="8">
    <source>
        <dbReference type="EMBL" id="GIJ49101.1"/>
    </source>
</evidence>
<keyword evidence="3" id="KW-0175">Coiled coil</keyword>
<dbReference type="GO" id="GO:0022857">
    <property type="term" value="F:transmembrane transporter activity"/>
    <property type="evidence" value="ECO:0007669"/>
    <property type="project" value="InterPro"/>
</dbReference>
<dbReference type="NCBIfam" id="TIGR01730">
    <property type="entry name" value="RND_mfp"/>
    <property type="match status" value="1"/>
</dbReference>
<feature type="region of interest" description="Disordered" evidence="4">
    <location>
        <begin position="101"/>
        <end position="193"/>
    </location>
</feature>
<dbReference type="AlphaFoldDB" id="A0A8J3YSN5"/>
<dbReference type="InterPro" id="IPR006143">
    <property type="entry name" value="RND_pump_MFP"/>
</dbReference>
<comment type="caution">
    <text evidence="8">The sequence shown here is derived from an EMBL/GenBank/DDBJ whole genome shotgun (WGS) entry which is preliminary data.</text>
</comment>
<keyword evidence="5" id="KW-0732">Signal</keyword>
<dbReference type="Gene3D" id="2.40.30.170">
    <property type="match status" value="1"/>
</dbReference>
<keyword evidence="9" id="KW-1185">Reference proteome</keyword>
<dbReference type="SUPFAM" id="SSF111369">
    <property type="entry name" value="HlyD-like secretion proteins"/>
    <property type="match status" value="2"/>
</dbReference>
<evidence type="ECO:0000259" key="6">
    <source>
        <dbReference type="Pfam" id="PF25917"/>
    </source>
</evidence>
<accession>A0A8J3YSN5</accession>
<evidence type="ECO:0000256" key="2">
    <source>
        <dbReference type="ARBA" id="ARBA00009477"/>
    </source>
</evidence>
<organism evidence="8 9">
    <name type="scientific">Virgisporangium aliadipatigenens</name>
    <dbReference type="NCBI Taxonomy" id="741659"/>
    <lineage>
        <taxon>Bacteria</taxon>
        <taxon>Bacillati</taxon>
        <taxon>Actinomycetota</taxon>
        <taxon>Actinomycetes</taxon>
        <taxon>Micromonosporales</taxon>
        <taxon>Micromonosporaceae</taxon>
        <taxon>Virgisporangium</taxon>
    </lineage>
</organism>
<dbReference type="PANTHER" id="PTHR32347">
    <property type="entry name" value="EFFLUX SYSTEM COMPONENT YKNX-RELATED"/>
    <property type="match status" value="1"/>
</dbReference>
<dbReference type="EMBL" id="BOPF01000024">
    <property type="protein sequence ID" value="GIJ49101.1"/>
    <property type="molecule type" value="Genomic_DNA"/>
</dbReference>
<dbReference type="PANTHER" id="PTHR32347:SF23">
    <property type="entry name" value="BLL5650 PROTEIN"/>
    <property type="match status" value="1"/>
</dbReference>
<evidence type="ECO:0000259" key="7">
    <source>
        <dbReference type="Pfam" id="PF25967"/>
    </source>
</evidence>
<comment type="subcellular location">
    <subcellularLocation>
        <location evidence="1">Cell envelope</location>
    </subcellularLocation>
</comment>
<dbReference type="GO" id="GO:0030313">
    <property type="term" value="C:cell envelope"/>
    <property type="evidence" value="ECO:0007669"/>
    <property type="project" value="UniProtKB-SubCell"/>
</dbReference>
<feature type="chain" id="PRO_5035327772" description="HlyD family efflux transporter periplasmic adaptor subunit" evidence="5">
    <location>
        <begin position="21"/>
        <end position="390"/>
    </location>
</feature>
<feature type="compositionally biased region" description="Low complexity" evidence="4">
    <location>
        <begin position="114"/>
        <end position="175"/>
    </location>
</feature>
<evidence type="ECO:0000256" key="3">
    <source>
        <dbReference type="ARBA" id="ARBA00023054"/>
    </source>
</evidence>
<comment type="similarity">
    <text evidence="2">Belongs to the membrane fusion protein (MFP) (TC 8.A.1) family.</text>
</comment>
<dbReference type="Pfam" id="PF25917">
    <property type="entry name" value="BSH_RND"/>
    <property type="match status" value="1"/>
</dbReference>
<feature type="compositionally biased region" description="Gly residues" evidence="4">
    <location>
        <begin position="176"/>
        <end position="187"/>
    </location>
</feature>
<dbReference type="Gene3D" id="2.40.420.20">
    <property type="match status" value="1"/>
</dbReference>
<dbReference type="InterPro" id="IPR050465">
    <property type="entry name" value="UPF0194_transport"/>
</dbReference>
<dbReference type="Gene3D" id="1.10.287.470">
    <property type="entry name" value="Helix hairpin bin"/>
    <property type="match status" value="1"/>
</dbReference>
<feature type="domain" description="Multidrug resistance protein MdtA-like C-terminal permuted SH3" evidence="7">
    <location>
        <begin position="336"/>
        <end position="389"/>
    </location>
</feature>
<evidence type="ECO:0000256" key="5">
    <source>
        <dbReference type="SAM" id="SignalP"/>
    </source>
</evidence>
<evidence type="ECO:0008006" key="10">
    <source>
        <dbReference type="Google" id="ProtNLM"/>
    </source>
</evidence>
<evidence type="ECO:0000313" key="9">
    <source>
        <dbReference type="Proteomes" id="UP000619260"/>
    </source>
</evidence>
<evidence type="ECO:0000256" key="4">
    <source>
        <dbReference type="SAM" id="MobiDB-lite"/>
    </source>
</evidence>
<dbReference type="Gene3D" id="2.40.50.100">
    <property type="match status" value="1"/>
</dbReference>
<protein>
    <recommendedName>
        <fullName evidence="10">HlyD family efflux transporter periplasmic adaptor subunit</fullName>
    </recommendedName>
</protein>
<dbReference type="GO" id="GO:0016020">
    <property type="term" value="C:membrane"/>
    <property type="evidence" value="ECO:0007669"/>
    <property type="project" value="InterPro"/>
</dbReference>
<dbReference type="InterPro" id="IPR058627">
    <property type="entry name" value="MdtA-like_C"/>
</dbReference>